<evidence type="ECO:0008006" key="2">
    <source>
        <dbReference type="Google" id="ProtNLM"/>
    </source>
</evidence>
<dbReference type="AlphaFoldDB" id="A0A382B9Y9"/>
<protein>
    <recommendedName>
        <fullName evidence="2">Phosphatidylinositol-specific phospholipase C X domain-containing protein</fullName>
    </recommendedName>
</protein>
<accession>A0A382B9Y9</accession>
<dbReference type="InterPro" id="IPR017946">
    <property type="entry name" value="PLC-like_Pdiesterase_TIM-brl"/>
</dbReference>
<dbReference type="EMBL" id="UINC01028857">
    <property type="protein sequence ID" value="SVB10605.1"/>
    <property type="molecule type" value="Genomic_DNA"/>
</dbReference>
<dbReference type="GO" id="GO:0006629">
    <property type="term" value="P:lipid metabolic process"/>
    <property type="evidence" value="ECO:0007669"/>
    <property type="project" value="InterPro"/>
</dbReference>
<dbReference type="GO" id="GO:0008081">
    <property type="term" value="F:phosphoric diester hydrolase activity"/>
    <property type="evidence" value="ECO:0007669"/>
    <property type="project" value="InterPro"/>
</dbReference>
<proteinExistence type="predicted"/>
<dbReference type="SUPFAM" id="SSF51695">
    <property type="entry name" value="PLC-like phosphodiesterases"/>
    <property type="match status" value="1"/>
</dbReference>
<dbReference type="Pfam" id="PF16670">
    <property type="entry name" value="PI-PLC-C1"/>
    <property type="match status" value="1"/>
</dbReference>
<dbReference type="CDD" id="cd08589">
    <property type="entry name" value="PI-PLCc_SaPLC1_like"/>
    <property type="match status" value="1"/>
</dbReference>
<evidence type="ECO:0000313" key="1">
    <source>
        <dbReference type="EMBL" id="SVB10605.1"/>
    </source>
</evidence>
<organism evidence="1">
    <name type="scientific">marine metagenome</name>
    <dbReference type="NCBI Taxonomy" id="408172"/>
    <lineage>
        <taxon>unclassified sequences</taxon>
        <taxon>metagenomes</taxon>
        <taxon>ecological metagenomes</taxon>
    </lineage>
</organism>
<dbReference type="InterPro" id="IPR032075">
    <property type="entry name" value="PI-PLC-C1"/>
</dbReference>
<gene>
    <name evidence="1" type="ORF">METZ01_LOCUS163459</name>
</gene>
<name>A0A382B9Y9_9ZZZZ</name>
<reference evidence="1" key="1">
    <citation type="submission" date="2018-05" db="EMBL/GenBank/DDBJ databases">
        <authorList>
            <person name="Lanie J.A."/>
            <person name="Ng W.-L."/>
            <person name="Kazmierczak K.M."/>
            <person name="Andrzejewski T.M."/>
            <person name="Davidsen T.M."/>
            <person name="Wayne K.J."/>
            <person name="Tettelin H."/>
            <person name="Glass J.I."/>
            <person name="Rusch D."/>
            <person name="Podicherti R."/>
            <person name="Tsui H.-C.T."/>
            <person name="Winkler M.E."/>
        </authorList>
    </citation>
    <scope>NUCLEOTIDE SEQUENCE</scope>
</reference>
<dbReference type="Gene3D" id="3.20.20.190">
    <property type="entry name" value="Phosphatidylinositol (PI) phosphodiesterase"/>
    <property type="match status" value="1"/>
</dbReference>
<sequence>MQQINTYIYVCLSLVFFGCDNNEDSMIIDDLKLNQIQVIGSHNSYRINTTIDMHNLIASFQPDLAHDLDYGHPLLETQFSQYGIRQIEIDVYHDPEGGLFYNQRGNLFIGMPVASGIEELLSPGLKVLHFPDIDYRTHYYTFIDALHAVKNWSDQNPNHIPIFILIEAKEESLSSLYPSLSGFTQPLPFENIALDAIDAEIRSVFGENLDKVITPDDIRGDNESLESVILNGGWPTIGESRGKIYFGLDNGGATRDAYVSGHPALAGRILFTASDPGTSEAAFLKLNTPTESISDFVSQGYIVRTRADADTEEARSGDTGPRDLALSSGAQFVSTDYYVADARADTSEDWTNYSVSLPGNFIARENPVSGSGNFFDMEIE</sequence>